<evidence type="ECO:0000256" key="6">
    <source>
        <dbReference type="SAM" id="MobiDB-lite"/>
    </source>
</evidence>
<dbReference type="InterPro" id="IPR050932">
    <property type="entry name" value="TM2D1-3-like"/>
</dbReference>
<feature type="region of interest" description="Disordered" evidence="6">
    <location>
        <begin position="398"/>
        <end position="450"/>
    </location>
</feature>
<evidence type="ECO:0000256" key="5">
    <source>
        <dbReference type="ARBA" id="ARBA00023136"/>
    </source>
</evidence>
<gene>
    <name evidence="9" type="ORF">ACJMK2_025242</name>
</gene>
<comment type="similarity">
    <text evidence="2">Belongs to the TM2 family.</text>
</comment>
<feature type="domain" description="TM2" evidence="8">
    <location>
        <begin position="174"/>
        <end position="222"/>
    </location>
</feature>
<name>A0ABD3XGD2_SINWO</name>
<feature type="compositionally biased region" description="Basic and acidic residues" evidence="6">
    <location>
        <begin position="440"/>
        <end position="450"/>
    </location>
</feature>
<organism evidence="9 10">
    <name type="scientific">Sinanodonta woodiana</name>
    <name type="common">Chinese pond mussel</name>
    <name type="synonym">Anodonta woodiana</name>
    <dbReference type="NCBI Taxonomy" id="1069815"/>
    <lineage>
        <taxon>Eukaryota</taxon>
        <taxon>Metazoa</taxon>
        <taxon>Spiralia</taxon>
        <taxon>Lophotrochozoa</taxon>
        <taxon>Mollusca</taxon>
        <taxon>Bivalvia</taxon>
        <taxon>Autobranchia</taxon>
        <taxon>Heteroconchia</taxon>
        <taxon>Palaeoheterodonta</taxon>
        <taxon>Unionida</taxon>
        <taxon>Unionoidea</taxon>
        <taxon>Unionidae</taxon>
        <taxon>Unioninae</taxon>
        <taxon>Sinanodonta</taxon>
    </lineage>
</organism>
<comment type="caution">
    <text evidence="9">The sequence shown here is derived from an EMBL/GenBank/DDBJ whole genome shotgun (WGS) entry which is preliminary data.</text>
</comment>
<accession>A0ABD3XGD2</accession>
<evidence type="ECO:0000256" key="2">
    <source>
        <dbReference type="ARBA" id="ARBA00008284"/>
    </source>
</evidence>
<dbReference type="GO" id="GO:0016020">
    <property type="term" value="C:membrane"/>
    <property type="evidence" value="ECO:0007669"/>
    <property type="project" value="UniProtKB-SubCell"/>
</dbReference>
<sequence length="450" mass="50204">MEKQQISNENQYQRGMANSPTANRGNSFSNRVPLAETKSVVDAYILGIVFGCLGAHHFYLRRIGFGVLYFFTFGLFGVGYLIDLFRMPYLVAMTNKEIADPKLRNKANISDAYVLWFPCGILGFHHFYLKNPGLGVLYFLTLGVFGIGWLIDLFRIPSLVQEHNSRDPSELRLKSVGAACVFTISPLGLLGSHHFYLGNIGFAFAYFFTFGLLGVGWIVDWFRVCILVQRANNAIKNGPDNRKYIDDAYVLWFPFGLLGLHHFYLNRPIWGILYFFTFGLVGIGWLIDGFRIPCLVKDANRISTENGLIIVPPGQPIQQTGYPVAASQTGYPLAASQTGYGTNVMTPPPQVILSAQGYPMSGYYPIQYPYQQYATQYPPSGYMYAAMAVQYQPGAPPAYPIPPHTGESNGNHISTEFHGTNISTLPHNTDMSMEKPPPYSEKDAKSNLSP</sequence>
<keyword evidence="5 7" id="KW-0472">Membrane</keyword>
<feature type="transmembrane region" description="Helical" evidence="7">
    <location>
        <begin position="175"/>
        <end position="197"/>
    </location>
</feature>
<feature type="transmembrane region" description="Helical" evidence="7">
    <location>
        <begin position="135"/>
        <end position="154"/>
    </location>
</feature>
<keyword evidence="10" id="KW-1185">Reference proteome</keyword>
<feature type="domain" description="TM2" evidence="8">
    <location>
        <begin position="112"/>
        <end position="154"/>
    </location>
</feature>
<feature type="domain" description="TM2" evidence="8">
    <location>
        <begin position="248"/>
        <end position="290"/>
    </location>
</feature>
<feature type="region of interest" description="Disordered" evidence="6">
    <location>
        <begin position="1"/>
        <end position="25"/>
    </location>
</feature>
<evidence type="ECO:0000313" key="9">
    <source>
        <dbReference type="EMBL" id="KAL3885147.1"/>
    </source>
</evidence>
<feature type="transmembrane region" description="Helical" evidence="7">
    <location>
        <begin position="112"/>
        <end position="129"/>
    </location>
</feature>
<keyword evidence="3 7" id="KW-0812">Transmembrane</keyword>
<reference evidence="9 10" key="1">
    <citation type="submission" date="2024-11" db="EMBL/GenBank/DDBJ databases">
        <title>Chromosome-level genome assembly of the freshwater bivalve Anodonta woodiana.</title>
        <authorList>
            <person name="Chen X."/>
        </authorList>
    </citation>
    <scope>NUCLEOTIDE SEQUENCE [LARGE SCALE GENOMIC DNA]</scope>
    <source>
        <strain evidence="9">MN2024</strain>
        <tissue evidence="9">Gills</tissue>
    </source>
</reference>
<dbReference type="Proteomes" id="UP001634394">
    <property type="component" value="Unassembled WGS sequence"/>
</dbReference>
<feature type="transmembrane region" description="Helical" evidence="7">
    <location>
        <begin position="203"/>
        <end position="223"/>
    </location>
</feature>
<comment type="subcellular location">
    <subcellularLocation>
        <location evidence="1">Membrane</location>
        <topology evidence="1">Multi-pass membrane protein</topology>
    </subcellularLocation>
</comment>
<dbReference type="AlphaFoldDB" id="A0ABD3XGD2"/>
<dbReference type="Pfam" id="PF05154">
    <property type="entry name" value="TM2"/>
    <property type="match status" value="4"/>
</dbReference>
<evidence type="ECO:0000256" key="4">
    <source>
        <dbReference type="ARBA" id="ARBA00022989"/>
    </source>
</evidence>
<proteinExistence type="inferred from homology"/>
<dbReference type="PANTHER" id="PTHR21016:SF25">
    <property type="entry name" value="TM2 DOMAIN-CONTAINING PROTEIN DDB_G0277895-RELATED"/>
    <property type="match status" value="1"/>
</dbReference>
<evidence type="ECO:0000256" key="3">
    <source>
        <dbReference type="ARBA" id="ARBA00022692"/>
    </source>
</evidence>
<dbReference type="EMBL" id="JBJQND010000002">
    <property type="protein sequence ID" value="KAL3885147.1"/>
    <property type="molecule type" value="Genomic_DNA"/>
</dbReference>
<evidence type="ECO:0000256" key="1">
    <source>
        <dbReference type="ARBA" id="ARBA00004141"/>
    </source>
</evidence>
<dbReference type="InterPro" id="IPR007829">
    <property type="entry name" value="TM2"/>
</dbReference>
<dbReference type="PANTHER" id="PTHR21016">
    <property type="entry name" value="BETA-AMYLOID BINDING PROTEIN-RELATED"/>
    <property type="match status" value="1"/>
</dbReference>
<feature type="compositionally biased region" description="Polar residues" evidence="6">
    <location>
        <begin position="406"/>
        <end position="431"/>
    </location>
</feature>
<keyword evidence="4 7" id="KW-1133">Transmembrane helix</keyword>
<evidence type="ECO:0000313" key="10">
    <source>
        <dbReference type="Proteomes" id="UP001634394"/>
    </source>
</evidence>
<evidence type="ECO:0000256" key="7">
    <source>
        <dbReference type="SAM" id="Phobius"/>
    </source>
</evidence>
<feature type="transmembrane region" description="Helical" evidence="7">
    <location>
        <begin position="244"/>
        <end position="263"/>
    </location>
</feature>
<feature type="transmembrane region" description="Helical" evidence="7">
    <location>
        <begin position="66"/>
        <end position="91"/>
    </location>
</feature>
<feature type="transmembrane region" description="Helical" evidence="7">
    <location>
        <begin position="41"/>
        <end position="60"/>
    </location>
</feature>
<protein>
    <recommendedName>
        <fullName evidence="8">TM2 domain-containing protein</fullName>
    </recommendedName>
</protein>
<evidence type="ECO:0000259" key="8">
    <source>
        <dbReference type="Pfam" id="PF05154"/>
    </source>
</evidence>
<feature type="domain" description="TM2" evidence="8">
    <location>
        <begin position="37"/>
        <end position="85"/>
    </location>
</feature>
<feature type="transmembrane region" description="Helical" evidence="7">
    <location>
        <begin position="269"/>
        <end position="287"/>
    </location>
</feature>